<keyword evidence="1" id="KW-0808">Transferase</keyword>
<sequence>PAITIVPGYRPGILARTLEMHLDYYYPRTGWAREFEAALSIGLGDLLNRLDKPVNQVWSAILTTPAPDPQTPAVERMVGVVYIDGESSGKAGVARLRAFIVDGSARGLGVGNKLFAAAMEFVRRTGFRECELSTLRDLTVARGLYEREGFQETGETWFEGFGKGVMELGYVWRRQEKDGAGVVVA</sequence>
<keyword evidence="4" id="KW-1185">Reference proteome</keyword>
<dbReference type="CDD" id="cd04301">
    <property type="entry name" value="NAT_SF"/>
    <property type="match status" value="1"/>
</dbReference>
<evidence type="ECO:0000256" key="1">
    <source>
        <dbReference type="ARBA" id="ARBA00022679"/>
    </source>
</evidence>
<gene>
    <name evidence="3" type="ORF">C8A00DRAFT_14801</name>
</gene>
<feature type="domain" description="N-acetyltransferase" evidence="2">
    <location>
        <begin position="4"/>
        <end position="177"/>
    </location>
</feature>
<name>A0AAN6ZW06_9PEZI</name>
<dbReference type="PANTHER" id="PTHR13947:SF37">
    <property type="entry name" value="LD18367P"/>
    <property type="match status" value="1"/>
</dbReference>
<comment type="caution">
    <text evidence="3">The sequence shown here is derived from an EMBL/GenBank/DDBJ whole genome shotgun (WGS) entry which is preliminary data.</text>
</comment>
<dbReference type="PANTHER" id="PTHR13947">
    <property type="entry name" value="GNAT FAMILY N-ACETYLTRANSFERASE"/>
    <property type="match status" value="1"/>
</dbReference>
<feature type="non-terminal residue" evidence="3">
    <location>
        <position position="1"/>
    </location>
</feature>
<organism evidence="3 4">
    <name type="scientific">Chaetomidium leptoderma</name>
    <dbReference type="NCBI Taxonomy" id="669021"/>
    <lineage>
        <taxon>Eukaryota</taxon>
        <taxon>Fungi</taxon>
        <taxon>Dikarya</taxon>
        <taxon>Ascomycota</taxon>
        <taxon>Pezizomycotina</taxon>
        <taxon>Sordariomycetes</taxon>
        <taxon>Sordariomycetidae</taxon>
        <taxon>Sordariales</taxon>
        <taxon>Chaetomiaceae</taxon>
        <taxon>Chaetomidium</taxon>
    </lineage>
</organism>
<evidence type="ECO:0000259" key="2">
    <source>
        <dbReference type="PROSITE" id="PS51186"/>
    </source>
</evidence>
<dbReference type="InterPro" id="IPR000182">
    <property type="entry name" value="GNAT_dom"/>
</dbReference>
<dbReference type="SUPFAM" id="SSF55729">
    <property type="entry name" value="Acyl-CoA N-acyltransferases (Nat)"/>
    <property type="match status" value="1"/>
</dbReference>
<protein>
    <recommendedName>
        <fullName evidence="2">N-acetyltransferase domain-containing protein</fullName>
    </recommendedName>
</protein>
<dbReference type="GO" id="GO:0008080">
    <property type="term" value="F:N-acetyltransferase activity"/>
    <property type="evidence" value="ECO:0007669"/>
    <property type="project" value="InterPro"/>
</dbReference>
<reference evidence="3" key="1">
    <citation type="journal article" date="2023" name="Mol. Phylogenet. Evol.">
        <title>Genome-scale phylogeny and comparative genomics of the fungal order Sordariales.</title>
        <authorList>
            <person name="Hensen N."/>
            <person name="Bonometti L."/>
            <person name="Westerberg I."/>
            <person name="Brannstrom I.O."/>
            <person name="Guillou S."/>
            <person name="Cros-Aarteil S."/>
            <person name="Calhoun S."/>
            <person name="Haridas S."/>
            <person name="Kuo A."/>
            <person name="Mondo S."/>
            <person name="Pangilinan J."/>
            <person name="Riley R."/>
            <person name="LaButti K."/>
            <person name="Andreopoulos B."/>
            <person name="Lipzen A."/>
            <person name="Chen C."/>
            <person name="Yan M."/>
            <person name="Daum C."/>
            <person name="Ng V."/>
            <person name="Clum A."/>
            <person name="Steindorff A."/>
            <person name="Ohm R.A."/>
            <person name="Martin F."/>
            <person name="Silar P."/>
            <person name="Natvig D.O."/>
            <person name="Lalanne C."/>
            <person name="Gautier V."/>
            <person name="Ament-Velasquez S.L."/>
            <person name="Kruys A."/>
            <person name="Hutchinson M.I."/>
            <person name="Powell A.J."/>
            <person name="Barry K."/>
            <person name="Miller A.N."/>
            <person name="Grigoriev I.V."/>
            <person name="Debuchy R."/>
            <person name="Gladieux P."/>
            <person name="Hiltunen Thoren M."/>
            <person name="Johannesson H."/>
        </authorList>
    </citation>
    <scope>NUCLEOTIDE SEQUENCE</scope>
    <source>
        <strain evidence="3">CBS 538.74</strain>
    </source>
</reference>
<dbReference type="EMBL" id="MU856923">
    <property type="protein sequence ID" value="KAK4154040.1"/>
    <property type="molecule type" value="Genomic_DNA"/>
</dbReference>
<accession>A0AAN6ZW06</accession>
<dbReference type="InterPro" id="IPR016181">
    <property type="entry name" value="Acyl_CoA_acyltransferase"/>
</dbReference>
<evidence type="ECO:0000313" key="3">
    <source>
        <dbReference type="EMBL" id="KAK4154040.1"/>
    </source>
</evidence>
<proteinExistence type="predicted"/>
<dbReference type="PROSITE" id="PS51186">
    <property type="entry name" value="GNAT"/>
    <property type="match status" value="1"/>
</dbReference>
<dbReference type="InterPro" id="IPR050769">
    <property type="entry name" value="NAT_camello-type"/>
</dbReference>
<dbReference type="AlphaFoldDB" id="A0AAN6ZW06"/>
<dbReference type="Pfam" id="PF00583">
    <property type="entry name" value="Acetyltransf_1"/>
    <property type="match status" value="1"/>
</dbReference>
<dbReference type="Proteomes" id="UP001302745">
    <property type="component" value="Unassembled WGS sequence"/>
</dbReference>
<reference evidence="3" key="2">
    <citation type="submission" date="2023-05" db="EMBL/GenBank/DDBJ databases">
        <authorList>
            <consortium name="Lawrence Berkeley National Laboratory"/>
            <person name="Steindorff A."/>
            <person name="Hensen N."/>
            <person name="Bonometti L."/>
            <person name="Westerberg I."/>
            <person name="Brannstrom I.O."/>
            <person name="Guillou S."/>
            <person name="Cros-Aarteil S."/>
            <person name="Calhoun S."/>
            <person name="Haridas S."/>
            <person name="Kuo A."/>
            <person name="Mondo S."/>
            <person name="Pangilinan J."/>
            <person name="Riley R."/>
            <person name="Labutti K."/>
            <person name="Andreopoulos B."/>
            <person name="Lipzen A."/>
            <person name="Chen C."/>
            <person name="Yanf M."/>
            <person name="Daum C."/>
            <person name="Ng V."/>
            <person name="Clum A."/>
            <person name="Ohm R."/>
            <person name="Martin F."/>
            <person name="Silar P."/>
            <person name="Natvig D."/>
            <person name="Lalanne C."/>
            <person name="Gautier V."/>
            <person name="Ament-Velasquez S.L."/>
            <person name="Kruys A."/>
            <person name="Hutchinson M.I."/>
            <person name="Powell A.J."/>
            <person name="Barry K."/>
            <person name="Miller A.N."/>
            <person name="Grigoriev I.V."/>
            <person name="Debuchy R."/>
            <person name="Gladieux P."/>
            <person name="Thoren M.H."/>
            <person name="Johannesson H."/>
        </authorList>
    </citation>
    <scope>NUCLEOTIDE SEQUENCE</scope>
    <source>
        <strain evidence="3">CBS 538.74</strain>
    </source>
</reference>
<evidence type="ECO:0000313" key="4">
    <source>
        <dbReference type="Proteomes" id="UP001302745"/>
    </source>
</evidence>
<dbReference type="Gene3D" id="3.40.630.30">
    <property type="match status" value="1"/>
</dbReference>